<sequence length="245" mass="27748">MTSDLLRFWNDAPLEHPAFIHPRDDIPAKLIQPGISSYPDFLAAFENDQLSPTAFHLNLLPQPYQGDLDNAEILLLFTNPGLSACDYHTEDNYPDFREDLIATIRQERRDHLFLNPKWAWTSGFVWWESKLRDVARLIATERFDGHYGRALADLSRRIAAIELVPYHSFKFSGFKETASADAARRFVANVDPSRTVIVTRSVPDWRLPDATHIIKYPTTHARSASLGVNSIGGKAILSRYGIVAT</sequence>
<proteinExistence type="predicted"/>
<dbReference type="RefSeq" id="WP_119133499.1">
    <property type="nucleotide sequence ID" value="NZ_QXXQ01000002.1"/>
</dbReference>
<name>A0A398BR09_9RHOB</name>
<evidence type="ECO:0000313" key="2">
    <source>
        <dbReference type="Proteomes" id="UP000266649"/>
    </source>
</evidence>
<gene>
    <name evidence="1" type="ORF">D2N39_03980</name>
</gene>
<protein>
    <submittedName>
        <fullName evidence="1">Uncharacterized protein</fullName>
    </submittedName>
</protein>
<dbReference type="EMBL" id="QXXQ01000002">
    <property type="protein sequence ID" value="RID92842.1"/>
    <property type="molecule type" value="Genomic_DNA"/>
</dbReference>
<reference evidence="1 2" key="1">
    <citation type="submission" date="2018-09" db="EMBL/GenBank/DDBJ databases">
        <title>Gemmobacter lutimaris sp. nov., a marine bacterium isolated from tidal flat.</title>
        <authorList>
            <person name="Lee D.W."/>
            <person name="Yoo Y."/>
            <person name="Kim J.-J."/>
            <person name="Kim B.S."/>
        </authorList>
    </citation>
    <scope>NUCLEOTIDE SEQUENCE [LARGE SCALE GENOMIC DNA]</scope>
    <source>
        <strain evidence="1 2">YJ-T1-11</strain>
    </source>
</reference>
<evidence type="ECO:0000313" key="1">
    <source>
        <dbReference type="EMBL" id="RID92842.1"/>
    </source>
</evidence>
<keyword evidence="2" id="KW-1185">Reference proteome</keyword>
<dbReference type="OrthoDB" id="8451090at2"/>
<dbReference type="Proteomes" id="UP000266649">
    <property type="component" value="Unassembled WGS sequence"/>
</dbReference>
<accession>A0A398BR09</accession>
<comment type="caution">
    <text evidence="1">The sequence shown here is derived from an EMBL/GenBank/DDBJ whole genome shotgun (WGS) entry which is preliminary data.</text>
</comment>
<dbReference type="AlphaFoldDB" id="A0A398BR09"/>
<organism evidence="1 2">
    <name type="scientific">Gemmobacter lutimaris</name>
    <dbReference type="NCBI Taxonomy" id="2306023"/>
    <lineage>
        <taxon>Bacteria</taxon>
        <taxon>Pseudomonadati</taxon>
        <taxon>Pseudomonadota</taxon>
        <taxon>Alphaproteobacteria</taxon>
        <taxon>Rhodobacterales</taxon>
        <taxon>Paracoccaceae</taxon>
        <taxon>Gemmobacter</taxon>
    </lineage>
</organism>